<evidence type="ECO:0000256" key="4">
    <source>
        <dbReference type="RuleBase" id="RU361279"/>
    </source>
</evidence>
<evidence type="ECO:0000256" key="1">
    <source>
        <dbReference type="ARBA" id="ARBA00010638"/>
    </source>
</evidence>
<dbReference type="GO" id="GO:0030272">
    <property type="term" value="F:5-formyltetrahydrofolate cyclo-ligase activity"/>
    <property type="evidence" value="ECO:0007669"/>
    <property type="project" value="UniProtKB-EC"/>
</dbReference>
<evidence type="ECO:0000256" key="2">
    <source>
        <dbReference type="ARBA" id="ARBA00022741"/>
    </source>
</evidence>
<dbReference type="EMBL" id="ADHO01000094">
    <property type="protein sequence ID" value="EFX42033.1"/>
    <property type="molecule type" value="Genomic_DNA"/>
</dbReference>
<keyword evidence="3 4" id="KW-0067">ATP-binding</keyword>
<dbReference type="NCBIfam" id="TIGR02727">
    <property type="entry name" value="MTHFS_bact"/>
    <property type="match status" value="1"/>
</dbReference>
<dbReference type="InterPro" id="IPR002698">
    <property type="entry name" value="FTHF_cligase"/>
</dbReference>
<dbReference type="PANTHER" id="PTHR23407">
    <property type="entry name" value="ATPASE INHIBITOR/5-FORMYLTETRAHYDROFOLATE CYCLO-LIGASE"/>
    <property type="match status" value="1"/>
</dbReference>
<keyword evidence="4" id="KW-0460">Magnesium</keyword>
<name>E7G3K4_9HELI</name>
<gene>
    <name evidence="5" type="primary">mthFS</name>
    <name evidence="5" type="ORF">HSUHS5_0527</name>
</gene>
<evidence type="ECO:0000313" key="5">
    <source>
        <dbReference type="EMBL" id="EFX42033.1"/>
    </source>
</evidence>
<dbReference type="Gene3D" id="3.40.50.10420">
    <property type="entry name" value="NagB/RpiA/CoA transferase-like"/>
    <property type="match status" value="1"/>
</dbReference>
<dbReference type="InterPro" id="IPR024185">
    <property type="entry name" value="FTHF_cligase-like_sf"/>
</dbReference>
<comment type="cofactor">
    <cofactor evidence="4">
        <name>Mg(2+)</name>
        <dbReference type="ChEBI" id="CHEBI:18420"/>
    </cofactor>
</comment>
<keyword evidence="2 4" id="KW-0547">Nucleotide-binding</keyword>
<dbReference type="PANTHER" id="PTHR23407:SF1">
    <property type="entry name" value="5-FORMYLTETRAHYDROFOLATE CYCLO-LIGASE"/>
    <property type="match status" value="1"/>
</dbReference>
<dbReference type="AlphaFoldDB" id="E7G3K4"/>
<dbReference type="EC" id="6.3.3.2" evidence="4"/>
<dbReference type="GO" id="GO:0005524">
    <property type="term" value="F:ATP binding"/>
    <property type="evidence" value="ECO:0007669"/>
    <property type="project" value="UniProtKB-KW"/>
</dbReference>
<organism evidence="5 6">
    <name type="scientific">Helicobacter suis HS5</name>
    <dbReference type="NCBI Taxonomy" id="710394"/>
    <lineage>
        <taxon>Bacteria</taxon>
        <taxon>Pseudomonadati</taxon>
        <taxon>Campylobacterota</taxon>
        <taxon>Epsilonproteobacteria</taxon>
        <taxon>Campylobacterales</taxon>
        <taxon>Helicobacteraceae</taxon>
        <taxon>Helicobacter</taxon>
    </lineage>
</organism>
<dbReference type="InterPro" id="IPR037171">
    <property type="entry name" value="NagB/RpiA_transferase-like"/>
</dbReference>
<proteinExistence type="inferred from homology"/>
<accession>E7G3K4</accession>
<dbReference type="GO" id="GO:0035999">
    <property type="term" value="P:tetrahydrofolate interconversion"/>
    <property type="evidence" value="ECO:0007669"/>
    <property type="project" value="TreeGrafter"/>
</dbReference>
<comment type="caution">
    <text evidence="5">The sequence shown here is derived from an EMBL/GenBank/DDBJ whole genome shotgun (WGS) entry which is preliminary data.</text>
</comment>
<dbReference type="Pfam" id="PF01812">
    <property type="entry name" value="5-FTHF_cyc-lig"/>
    <property type="match status" value="1"/>
</dbReference>
<dbReference type="GO" id="GO:0009396">
    <property type="term" value="P:folic acid-containing compound biosynthetic process"/>
    <property type="evidence" value="ECO:0007669"/>
    <property type="project" value="TreeGrafter"/>
</dbReference>
<protein>
    <recommendedName>
        <fullName evidence="4">5-formyltetrahydrofolate cyclo-ligase</fullName>
        <ecNumber evidence="4">6.3.3.2</ecNumber>
    </recommendedName>
</protein>
<comment type="similarity">
    <text evidence="1 4">Belongs to the 5-formyltetrahydrofolate cyclo-ligase family.</text>
</comment>
<evidence type="ECO:0000313" key="6">
    <source>
        <dbReference type="Proteomes" id="UP000054093"/>
    </source>
</evidence>
<keyword evidence="4" id="KW-0479">Metal-binding</keyword>
<evidence type="ECO:0000256" key="3">
    <source>
        <dbReference type="ARBA" id="ARBA00022840"/>
    </source>
</evidence>
<keyword evidence="5" id="KW-0436">Ligase</keyword>
<dbReference type="GO" id="GO:0046872">
    <property type="term" value="F:metal ion binding"/>
    <property type="evidence" value="ECO:0007669"/>
    <property type="project" value="UniProtKB-KW"/>
</dbReference>
<sequence length="207" mass="24214">MKILEINTKAQFRTTCKGILYAKHSDIKDHKIITHLIKAIKPYARLNVLIYCAMPHEVNLMPFIKWARRQKINLFIPFVRNQSCLVVPYRLPLIKNAYGIYESKFSLFYKTNLDLAIIPVLGIDQHFKRVGFGKGMYDCFFARFKKPPLSVFIAKEILVSTLALGESHDIKGDYCMDYEGIYHHTFKRKLNGKNFYKQLATLLTHRH</sequence>
<reference evidence="5 6" key="1">
    <citation type="journal article" date="2011" name="Vet. Res.">
        <title>Genome sequence of Helicobacter suis supports its role in gastric pathology.</title>
        <authorList>
            <person name="Vermoote M."/>
            <person name="Vandekerckhove T.T."/>
            <person name="Flahou B."/>
            <person name="Pasmans F."/>
            <person name="Smet A."/>
            <person name="De Groote D."/>
            <person name="Van Criekinge W."/>
            <person name="Ducatelle R."/>
            <person name="Haesebrouck F."/>
        </authorList>
    </citation>
    <scope>NUCLEOTIDE SEQUENCE [LARGE SCALE GENOMIC DNA]</scope>
    <source>
        <strain evidence="5 6">HS5</strain>
    </source>
</reference>
<comment type="catalytic activity">
    <reaction evidence="4">
        <text>(6S)-5-formyl-5,6,7,8-tetrahydrofolate + ATP = (6R)-5,10-methenyltetrahydrofolate + ADP + phosphate</text>
        <dbReference type="Rhea" id="RHEA:10488"/>
        <dbReference type="ChEBI" id="CHEBI:30616"/>
        <dbReference type="ChEBI" id="CHEBI:43474"/>
        <dbReference type="ChEBI" id="CHEBI:57455"/>
        <dbReference type="ChEBI" id="CHEBI:57457"/>
        <dbReference type="ChEBI" id="CHEBI:456216"/>
        <dbReference type="EC" id="6.3.3.2"/>
    </reaction>
</comment>
<dbReference type="Proteomes" id="UP000054093">
    <property type="component" value="Unassembled WGS sequence"/>
</dbReference>
<dbReference type="SUPFAM" id="SSF100950">
    <property type="entry name" value="NagB/RpiA/CoA transferase-like"/>
    <property type="match status" value="1"/>
</dbReference>